<proteinExistence type="predicted"/>
<dbReference type="PROSITE" id="PS50294">
    <property type="entry name" value="WD_REPEATS_REGION"/>
    <property type="match status" value="1"/>
</dbReference>
<dbReference type="AlphaFoldDB" id="X6PE73"/>
<keyword evidence="5" id="KW-1185">Reference proteome</keyword>
<evidence type="ECO:0000256" key="3">
    <source>
        <dbReference type="SAM" id="SignalP"/>
    </source>
</evidence>
<organism evidence="4 5">
    <name type="scientific">Reticulomyxa filosa</name>
    <dbReference type="NCBI Taxonomy" id="46433"/>
    <lineage>
        <taxon>Eukaryota</taxon>
        <taxon>Sar</taxon>
        <taxon>Rhizaria</taxon>
        <taxon>Retaria</taxon>
        <taxon>Foraminifera</taxon>
        <taxon>Monothalamids</taxon>
        <taxon>Reticulomyxidae</taxon>
        <taxon>Reticulomyxa</taxon>
    </lineage>
</organism>
<feature type="signal peptide" evidence="3">
    <location>
        <begin position="1"/>
        <end position="20"/>
    </location>
</feature>
<dbReference type="SUPFAM" id="SSF50978">
    <property type="entry name" value="WD40 repeat-like"/>
    <property type="match status" value="1"/>
</dbReference>
<evidence type="ECO:0000256" key="2">
    <source>
        <dbReference type="SAM" id="Phobius"/>
    </source>
</evidence>
<name>X6PE73_RETFI</name>
<keyword evidence="3" id="KW-0732">Signal</keyword>
<dbReference type="Gene3D" id="2.130.10.10">
    <property type="entry name" value="YVTN repeat-like/Quinoprotein amine dehydrogenase"/>
    <property type="match status" value="1"/>
</dbReference>
<comment type="caution">
    <text evidence="4">The sequence shown here is derived from an EMBL/GenBank/DDBJ whole genome shotgun (WGS) entry which is preliminary data.</text>
</comment>
<protein>
    <submittedName>
        <fullName evidence="4">Uncharacterized protein</fullName>
    </submittedName>
</protein>
<dbReference type="InterPro" id="IPR036322">
    <property type="entry name" value="WD40_repeat_dom_sf"/>
</dbReference>
<sequence>MKKFGLIFASTLNIILYCITNKTKKYKQQTTSECDQKDKIDYRFKKSIEMNLYHQMIYNFLITLSYTFADAFFICLVAHQPKDYKIFIIYLDHMIKVFIQLFNGHTNEVFDVEYSPFVIKNSVGNSNVICSESSDNTIRFWDIRSNKNELYMIKGDAKEDDGIYCLKFIGLKKKDKTNNVKYDLNLCYGSDKGHIRIWG</sequence>
<dbReference type="PROSITE" id="PS50082">
    <property type="entry name" value="WD_REPEATS_2"/>
    <property type="match status" value="1"/>
</dbReference>
<dbReference type="Proteomes" id="UP000023152">
    <property type="component" value="Unassembled WGS sequence"/>
</dbReference>
<keyword evidence="2" id="KW-0812">Transmembrane</keyword>
<dbReference type="EMBL" id="ASPP01001118">
    <property type="protein sequence ID" value="ETO35977.1"/>
    <property type="molecule type" value="Genomic_DNA"/>
</dbReference>
<evidence type="ECO:0000256" key="1">
    <source>
        <dbReference type="PROSITE-ProRule" id="PRU00221"/>
    </source>
</evidence>
<feature type="chain" id="PRO_5004976072" evidence="3">
    <location>
        <begin position="21"/>
        <end position="199"/>
    </location>
</feature>
<feature type="repeat" description="WD" evidence="1">
    <location>
        <begin position="102"/>
        <end position="151"/>
    </location>
</feature>
<evidence type="ECO:0000313" key="4">
    <source>
        <dbReference type="EMBL" id="ETO35977.1"/>
    </source>
</evidence>
<feature type="transmembrane region" description="Helical" evidence="2">
    <location>
        <begin position="56"/>
        <end position="78"/>
    </location>
</feature>
<gene>
    <name evidence="4" type="ORF">RFI_01085</name>
</gene>
<evidence type="ECO:0000313" key="5">
    <source>
        <dbReference type="Proteomes" id="UP000023152"/>
    </source>
</evidence>
<keyword evidence="2" id="KW-0472">Membrane</keyword>
<dbReference type="InterPro" id="IPR001680">
    <property type="entry name" value="WD40_rpt"/>
</dbReference>
<dbReference type="InterPro" id="IPR015943">
    <property type="entry name" value="WD40/YVTN_repeat-like_dom_sf"/>
</dbReference>
<reference evidence="4 5" key="1">
    <citation type="journal article" date="2013" name="Curr. Biol.">
        <title>The Genome of the Foraminiferan Reticulomyxa filosa.</title>
        <authorList>
            <person name="Glockner G."/>
            <person name="Hulsmann N."/>
            <person name="Schleicher M."/>
            <person name="Noegel A.A."/>
            <person name="Eichinger L."/>
            <person name="Gallinger C."/>
            <person name="Pawlowski J."/>
            <person name="Sierra R."/>
            <person name="Euteneuer U."/>
            <person name="Pillet L."/>
            <person name="Moustafa A."/>
            <person name="Platzer M."/>
            <person name="Groth M."/>
            <person name="Szafranski K."/>
            <person name="Schliwa M."/>
        </authorList>
    </citation>
    <scope>NUCLEOTIDE SEQUENCE [LARGE SCALE GENOMIC DNA]</scope>
</reference>
<keyword evidence="2" id="KW-1133">Transmembrane helix</keyword>
<keyword evidence="1" id="KW-0853">WD repeat</keyword>
<dbReference type="SMART" id="SM00320">
    <property type="entry name" value="WD40"/>
    <property type="match status" value="2"/>
</dbReference>
<accession>X6PE73</accession>